<dbReference type="AlphaFoldDB" id="A0AA86NGV6"/>
<dbReference type="EMBL" id="CATOUU010000169">
    <property type="protein sequence ID" value="CAI9918869.1"/>
    <property type="molecule type" value="Genomic_DNA"/>
</dbReference>
<reference evidence="4" key="1">
    <citation type="submission" date="2023-06" db="EMBL/GenBank/DDBJ databases">
        <authorList>
            <person name="Kurt Z."/>
        </authorList>
    </citation>
    <scope>NUCLEOTIDE SEQUENCE</scope>
</reference>
<accession>A0AA86NGV6</accession>
<dbReference type="PROSITE" id="PS51450">
    <property type="entry name" value="LRR"/>
    <property type="match status" value="3"/>
</dbReference>
<dbReference type="InterPro" id="IPR050836">
    <property type="entry name" value="SDS22/Internalin_LRR"/>
</dbReference>
<feature type="coiled-coil region" evidence="3">
    <location>
        <begin position="243"/>
        <end position="270"/>
    </location>
</feature>
<dbReference type="PANTHER" id="PTHR46652">
    <property type="entry name" value="LEUCINE-RICH REPEAT AND IQ DOMAIN-CONTAINING PROTEIN 1-RELATED"/>
    <property type="match status" value="1"/>
</dbReference>
<evidence type="ECO:0000256" key="1">
    <source>
        <dbReference type="ARBA" id="ARBA00022614"/>
    </source>
</evidence>
<dbReference type="SMART" id="SM00365">
    <property type="entry name" value="LRR_SD22"/>
    <property type="match status" value="4"/>
</dbReference>
<evidence type="ECO:0000313" key="5">
    <source>
        <dbReference type="EMBL" id="CAL6073208.1"/>
    </source>
</evidence>
<dbReference type="InterPro" id="IPR032675">
    <property type="entry name" value="LRR_dom_sf"/>
</dbReference>
<dbReference type="PANTHER" id="PTHR46652:SF3">
    <property type="entry name" value="LEUCINE-RICH REPEAT-CONTAINING PROTEIN 9"/>
    <property type="match status" value="1"/>
</dbReference>
<gene>
    <name evidence="5" type="ORF">HINF_LOCUS55991</name>
    <name evidence="4" type="ORF">HINF_LOCUS6514</name>
</gene>
<evidence type="ECO:0000313" key="4">
    <source>
        <dbReference type="EMBL" id="CAI9918869.1"/>
    </source>
</evidence>
<keyword evidence="2" id="KW-0677">Repeat</keyword>
<evidence type="ECO:0000256" key="3">
    <source>
        <dbReference type="SAM" id="Coils"/>
    </source>
</evidence>
<protein>
    <recommendedName>
        <fullName evidence="7">Leucine Rich repeats (2 copies)</fullName>
    </recommendedName>
</protein>
<organism evidence="4">
    <name type="scientific">Hexamita inflata</name>
    <dbReference type="NCBI Taxonomy" id="28002"/>
    <lineage>
        <taxon>Eukaryota</taxon>
        <taxon>Metamonada</taxon>
        <taxon>Diplomonadida</taxon>
        <taxon>Hexamitidae</taxon>
        <taxon>Hexamitinae</taxon>
        <taxon>Hexamita</taxon>
    </lineage>
</organism>
<dbReference type="Gene3D" id="3.80.10.10">
    <property type="entry name" value="Ribonuclease Inhibitor"/>
    <property type="match status" value="1"/>
</dbReference>
<keyword evidence="3" id="KW-0175">Coiled coil</keyword>
<proteinExistence type="predicted"/>
<evidence type="ECO:0000256" key="2">
    <source>
        <dbReference type="ARBA" id="ARBA00022737"/>
    </source>
</evidence>
<comment type="caution">
    <text evidence="4">The sequence shown here is derived from an EMBL/GenBank/DDBJ whole genome shotgun (WGS) entry which is preliminary data.</text>
</comment>
<keyword evidence="1" id="KW-0433">Leucine-rich repeat</keyword>
<name>A0AA86NGV6_9EUKA</name>
<evidence type="ECO:0008006" key="7">
    <source>
        <dbReference type="Google" id="ProtNLM"/>
    </source>
</evidence>
<dbReference type="EMBL" id="CAXDID020000300">
    <property type="protein sequence ID" value="CAL6073208.1"/>
    <property type="molecule type" value="Genomic_DNA"/>
</dbReference>
<dbReference type="SUPFAM" id="SSF52058">
    <property type="entry name" value="L domain-like"/>
    <property type="match status" value="1"/>
</dbReference>
<evidence type="ECO:0000313" key="6">
    <source>
        <dbReference type="Proteomes" id="UP001642409"/>
    </source>
</evidence>
<dbReference type="Proteomes" id="UP001642409">
    <property type="component" value="Unassembled WGS sequence"/>
</dbReference>
<reference evidence="5 6" key="2">
    <citation type="submission" date="2024-07" db="EMBL/GenBank/DDBJ databases">
        <authorList>
            <person name="Akdeniz Z."/>
        </authorList>
    </citation>
    <scope>NUCLEOTIDE SEQUENCE [LARGE SCALE GENOMIC DNA]</scope>
</reference>
<dbReference type="InterPro" id="IPR001611">
    <property type="entry name" value="Leu-rich_rpt"/>
</dbReference>
<sequence length="273" mass="30800">MNNFCHNLKELSIKINALQAIKNDDGAVVKFENLQHLPKDELLLTLNIRECPSLSLAGIAHFQRLSSIQIQKCGITDLSPFANFPFQDLLILNLADNNISSLSPLMSVYNLENIDVSFNQIGSLDGLQNMYKLSRLIAQSNQISSLAPLANAFKLLTLDLSNNPITDSAEFCALYGKPVQTLLMLNVQIPFDQLADHFFKLKHLEFARINPTAQNEYKKIVKLAKCKFGEGFDALAQENTRKISEQREKYVKLMTDIQNAEEQLQMLKELLAE</sequence>
<keyword evidence="6" id="KW-1185">Reference proteome</keyword>